<sequence>MCNFLEAWKLPDDSFYPISMVNPLIPDQQQTVIVVCSTDQVFSLVVSDFNDATGGVADHFQFAKCDPETSIGAICGLKSVAANVVVVETANGKLMVYDYLENKLGCVENYSEIRPTEQGSENHRLFVVSQKEDRTVMEVIDTTNGFAPNSASKSYEIVAECIDSRAKFFVRSFTVNETNQRFLGDFLGFSKLSNGEEVILIAIYNQLFWLQQRSEDDCDLITVRCFSSNVVGFEFSECSICLTVLLEAGVLVVFNQSLHPDTVLVSNSFVYLQAPIEAHAFDKANNSFLYSNGLTTHRVRYHFSEETKQLVTETEDIPVCGVVAITLIENREMALLLTENRQFYTLRSTGINRDIGQNSSRMLTLRKEMRGVTKRVTKILTDEVEYDTRLDQAIQCEHSQFNVLALYRNKDVFSRLSLLELSFHQEMPATQSSTVLINGSGKEVPLVFASVKIKVNLGFFDLLREQKRWTVCLEYDESVAMYPVQETFDGQGMFHATVFLYQSQLASGLPTFRASLFASVRNGEDNLLLTIPVPTSQPKPGHDTGHLIRKLDTKISARENRSNSHKLVHKNNPHAVEYIDRRILTYCIQNDHSKTKAVSFSSALENNTTDTWSVIAEPVSVSWQREREALLLQTHHPVAMDLVKRFLLSHDEYSTEMKQREEKLKGMCLELQDVSTTEAIVGLFQRSRCNDIAVD</sequence>
<dbReference type="EnsemblMetazoa" id="ASIC014619-RA">
    <property type="protein sequence ID" value="ASIC014619-PA"/>
    <property type="gene ID" value="ASIC014619"/>
</dbReference>
<dbReference type="EMBL" id="ATLV01021496">
    <property type="status" value="NOT_ANNOTATED_CDS"/>
    <property type="molecule type" value="Genomic_DNA"/>
</dbReference>
<reference evidence="2" key="2">
    <citation type="submission" date="2020-05" db="UniProtKB">
        <authorList>
            <consortium name="EnsemblMetazoa"/>
        </authorList>
    </citation>
    <scope>IDENTIFICATION</scope>
</reference>
<organism evidence="1">
    <name type="scientific">Anopheles sinensis</name>
    <name type="common">Mosquito</name>
    <dbReference type="NCBI Taxonomy" id="74873"/>
    <lineage>
        <taxon>Eukaryota</taxon>
        <taxon>Metazoa</taxon>
        <taxon>Ecdysozoa</taxon>
        <taxon>Arthropoda</taxon>
        <taxon>Hexapoda</taxon>
        <taxon>Insecta</taxon>
        <taxon>Pterygota</taxon>
        <taxon>Neoptera</taxon>
        <taxon>Endopterygota</taxon>
        <taxon>Diptera</taxon>
        <taxon>Nematocera</taxon>
        <taxon>Culicoidea</taxon>
        <taxon>Culicidae</taxon>
        <taxon>Anophelinae</taxon>
        <taxon>Anopheles</taxon>
    </lineage>
</organism>
<dbReference type="OMA" id="CNDILAC"/>
<evidence type="ECO:0000313" key="1">
    <source>
        <dbReference type="EMBL" id="KFB46581.1"/>
    </source>
</evidence>
<protein>
    <submittedName>
        <fullName evidence="1">AGAP009911-PA-like protein</fullName>
    </submittedName>
</protein>
<dbReference type="AlphaFoldDB" id="A0A084W8N7"/>
<evidence type="ECO:0000313" key="3">
    <source>
        <dbReference type="Proteomes" id="UP000030765"/>
    </source>
</evidence>
<dbReference type="VEuPathDB" id="VectorBase:ASIC014619"/>
<accession>A0A084W8N7</accession>
<keyword evidence="3" id="KW-1185">Reference proteome</keyword>
<name>A0A084W8N7_ANOSI</name>
<dbReference type="VEuPathDB" id="VectorBase:ASIS004856"/>
<proteinExistence type="predicted"/>
<reference evidence="1 3" key="1">
    <citation type="journal article" date="2014" name="BMC Genomics">
        <title>Genome sequence of Anopheles sinensis provides insight into genetics basis of mosquito competence for malaria parasites.</title>
        <authorList>
            <person name="Zhou D."/>
            <person name="Zhang D."/>
            <person name="Ding G."/>
            <person name="Shi L."/>
            <person name="Hou Q."/>
            <person name="Ye Y."/>
            <person name="Xu Y."/>
            <person name="Zhou H."/>
            <person name="Xiong C."/>
            <person name="Li S."/>
            <person name="Yu J."/>
            <person name="Hong S."/>
            <person name="Yu X."/>
            <person name="Zou P."/>
            <person name="Chen C."/>
            <person name="Chang X."/>
            <person name="Wang W."/>
            <person name="Lv Y."/>
            <person name="Sun Y."/>
            <person name="Ma L."/>
            <person name="Shen B."/>
            <person name="Zhu C."/>
        </authorList>
    </citation>
    <scope>NUCLEOTIDE SEQUENCE [LARGE SCALE GENOMIC DNA]</scope>
</reference>
<evidence type="ECO:0000313" key="2">
    <source>
        <dbReference type="EnsemblMetazoa" id="ASIC014619-PA"/>
    </source>
</evidence>
<dbReference type="Proteomes" id="UP000030765">
    <property type="component" value="Unassembled WGS sequence"/>
</dbReference>
<dbReference type="EMBL" id="KE525319">
    <property type="protein sequence ID" value="KFB46581.1"/>
    <property type="molecule type" value="Genomic_DNA"/>
</dbReference>
<dbReference type="OrthoDB" id="7765038at2759"/>
<gene>
    <name evidence="1" type="ORF">ZHAS_00014619</name>
</gene>